<protein>
    <submittedName>
        <fullName evidence="2">Uncharacterized protein</fullName>
    </submittedName>
</protein>
<evidence type="ECO:0000313" key="3">
    <source>
        <dbReference type="Proteomes" id="UP000625711"/>
    </source>
</evidence>
<evidence type="ECO:0000313" key="2">
    <source>
        <dbReference type="EMBL" id="KAF7284348.1"/>
    </source>
</evidence>
<accession>A0A834IUX7</accession>
<name>A0A834IUX7_RHYFE</name>
<reference evidence="2" key="1">
    <citation type="submission" date="2020-08" db="EMBL/GenBank/DDBJ databases">
        <title>Genome sequencing and assembly of the red palm weevil Rhynchophorus ferrugineus.</title>
        <authorList>
            <person name="Dias G.B."/>
            <person name="Bergman C.M."/>
            <person name="Manee M."/>
        </authorList>
    </citation>
    <scope>NUCLEOTIDE SEQUENCE</scope>
    <source>
        <strain evidence="2">AA-2017</strain>
        <tissue evidence="2">Whole larva</tissue>
    </source>
</reference>
<dbReference type="EMBL" id="JAACXV010000079">
    <property type="protein sequence ID" value="KAF7284348.1"/>
    <property type="molecule type" value="Genomic_DNA"/>
</dbReference>
<feature type="compositionally biased region" description="Polar residues" evidence="1">
    <location>
        <begin position="106"/>
        <end position="115"/>
    </location>
</feature>
<keyword evidence="3" id="KW-1185">Reference proteome</keyword>
<comment type="caution">
    <text evidence="2">The sequence shown here is derived from an EMBL/GenBank/DDBJ whole genome shotgun (WGS) entry which is preliminary data.</text>
</comment>
<dbReference type="Proteomes" id="UP000625711">
    <property type="component" value="Unassembled WGS sequence"/>
</dbReference>
<feature type="region of interest" description="Disordered" evidence="1">
    <location>
        <begin position="95"/>
        <end position="130"/>
    </location>
</feature>
<organism evidence="2 3">
    <name type="scientific">Rhynchophorus ferrugineus</name>
    <name type="common">Red palm weevil</name>
    <name type="synonym">Curculio ferrugineus</name>
    <dbReference type="NCBI Taxonomy" id="354439"/>
    <lineage>
        <taxon>Eukaryota</taxon>
        <taxon>Metazoa</taxon>
        <taxon>Ecdysozoa</taxon>
        <taxon>Arthropoda</taxon>
        <taxon>Hexapoda</taxon>
        <taxon>Insecta</taxon>
        <taxon>Pterygota</taxon>
        <taxon>Neoptera</taxon>
        <taxon>Endopterygota</taxon>
        <taxon>Coleoptera</taxon>
        <taxon>Polyphaga</taxon>
        <taxon>Cucujiformia</taxon>
        <taxon>Curculionidae</taxon>
        <taxon>Dryophthorinae</taxon>
        <taxon>Rhynchophorus</taxon>
    </lineage>
</organism>
<proteinExistence type="predicted"/>
<sequence>MFDLRATYLPYPRRAQFSSPSGKIFETKEPKNPVKTPVNDSDSRSLAEVAGDNHNQVNWKQMNEDSCKEGARLQEQVAHLSSQIEVLTKTIQVTPADRQTKHQKQARQNPASSTEPALHKTSAWGNGGGRRLVNNLANSGQAVQQAKTWIPQSQLEELKQSVLSSAFRANCSNVHACEWTLGYSDP</sequence>
<feature type="region of interest" description="Disordered" evidence="1">
    <location>
        <begin position="16"/>
        <end position="44"/>
    </location>
</feature>
<evidence type="ECO:0000256" key="1">
    <source>
        <dbReference type="SAM" id="MobiDB-lite"/>
    </source>
</evidence>
<gene>
    <name evidence="2" type="ORF">GWI33_022330</name>
</gene>
<dbReference type="AlphaFoldDB" id="A0A834IUX7"/>